<dbReference type="InterPro" id="IPR032816">
    <property type="entry name" value="VTT_dom"/>
</dbReference>
<name>A0A2T0B592_9CLOT</name>
<comment type="caution">
    <text evidence="8">The sequence shown here is derived from an EMBL/GenBank/DDBJ whole genome shotgun (WGS) entry which is preliminary data.</text>
</comment>
<keyword evidence="4 6" id="KW-1133">Transmembrane helix</keyword>
<feature type="transmembrane region" description="Helical" evidence="6">
    <location>
        <begin position="141"/>
        <end position="161"/>
    </location>
</feature>
<comment type="subcellular location">
    <subcellularLocation>
        <location evidence="1 6">Cell membrane</location>
        <topology evidence="1 6">Multi-pass membrane protein</topology>
    </subcellularLocation>
</comment>
<dbReference type="AlphaFoldDB" id="A0A2T0B592"/>
<evidence type="ECO:0000256" key="1">
    <source>
        <dbReference type="ARBA" id="ARBA00004651"/>
    </source>
</evidence>
<feature type="transmembrane region" description="Helical" evidence="6">
    <location>
        <begin position="210"/>
        <end position="229"/>
    </location>
</feature>
<keyword evidence="2 6" id="KW-1003">Cell membrane</keyword>
<reference evidence="8 9" key="1">
    <citation type="submission" date="2018-03" db="EMBL/GenBank/DDBJ databases">
        <title>Genome sequence of Clostridium liquoris DSM 100320.</title>
        <authorList>
            <person name="Poehlein A."/>
            <person name="Daniel R."/>
        </authorList>
    </citation>
    <scope>NUCLEOTIDE SEQUENCE [LARGE SCALE GENOMIC DNA]</scope>
    <source>
        <strain evidence="8 9">DSM 100320</strain>
    </source>
</reference>
<evidence type="ECO:0000256" key="6">
    <source>
        <dbReference type="RuleBase" id="RU366058"/>
    </source>
</evidence>
<evidence type="ECO:0000256" key="2">
    <source>
        <dbReference type="ARBA" id="ARBA00022475"/>
    </source>
</evidence>
<dbReference type="OrthoDB" id="3173541at2"/>
<evidence type="ECO:0000256" key="3">
    <source>
        <dbReference type="ARBA" id="ARBA00022692"/>
    </source>
</evidence>
<gene>
    <name evidence="8" type="primary">ydjZ_2</name>
    <name evidence="8" type="ORF">CLLI_10870</name>
</gene>
<accession>A0A2T0B592</accession>
<evidence type="ECO:0000313" key="8">
    <source>
        <dbReference type="EMBL" id="PRR79046.1"/>
    </source>
</evidence>
<dbReference type="PANTHER" id="PTHR12677:SF59">
    <property type="entry name" value="GOLGI APPARATUS MEMBRANE PROTEIN TVP38-RELATED"/>
    <property type="match status" value="1"/>
</dbReference>
<dbReference type="Pfam" id="PF09335">
    <property type="entry name" value="VTT_dom"/>
    <property type="match status" value="1"/>
</dbReference>
<keyword evidence="5 6" id="KW-0472">Membrane</keyword>
<dbReference type="GO" id="GO:0005886">
    <property type="term" value="C:plasma membrane"/>
    <property type="evidence" value="ECO:0007669"/>
    <property type="project" value="UniProtKB-SubCell"/>
</dbReference>
<comment type="similarity">
    <text evidence="6">Belongs to the TVP38/TMEM64 family.</text>
</comment>
<evidence type="ECO:0000256" key="5">
    <source>
        <dbReference type="ARBA" id="ARBA00023136"/>
    </source>
</evidence>
<dbReference type="PANTHER" id="PTHR12677">
    <property type="entry name" value="GOLGI APPARATUS MEMBRANE PROTEIN TVP38-RELATED"/>
    <property type="match status" value="1"/>
</dbReference>
<evidence type="ECO:0000259" key="7">
    <source>
        <dbReference type="Pfam" id="PF09335"/>
    </source>
</evidence>
<evidence type="ECO:0000313" key="9">
    <source>
        <dbReference type="Proteomes" id="UP000239706"/>
    </source>
</evidence>
<evidence type="ECO:0000256" key="4">
    <source>
        <dbReference type="ARBA" id="ARBA00022989"/>
    </source>
</evidence>
<organism evidence="8 9">
    <name type="scientific">Clostridium liquoris</name>
    <dbReference type="NCBI Taxonomy" id="1289519"/>
    <lineage>
        <taxon>Bacteria</taxon>
        <taxon>Bacillati</taxon>
        <taxon>Bacillota</taxon>
        <taxon>Clostridia</taxon>
        <taxon>Eubacteriales</taxon>
        <taxon>Clostridiaceae</taxon>
        <taxon>Clostridium</taxon>
    </lineage>
</organism>
<protein>
    <recommendedName>
        <fullName evidence="6">TVP38/TMEM64 family membrane protein</fullName>
    </recommendedName>
</protein>
<dbReference type="InterPro" id="IPR015414">
    <property type="entry name" value="TMEM64"/>
</dbReference>
<dbReference type="Proteomes" id="UP000239706">
    <property type="component" value="Unassembled WGS sequence"/>
</dbReference>
<keyword evidence="3 6" id="KW-0812">Transmembrane</keyword>
<feature type="transmembrane region" description="Helical" evidence="6">
    <location>
        <begin position="97"/>
        <end position="121"/>
    </location>
</feature>
<feature type="transmembrane region" description="Helical" evidence="6">
    <location>
        <begin position="25"/>
        <end position="44"/>
    </location>
</feature>
<feature type="transmembrane region" description="Helical" evidence="6">
    <location>
        <begin position="64"/>
        <end position="85"/>
    </location>
</feature>
<feature type="domain" description="VTT" evidence="7">
    <location>
        <begin position="85"/>
        <end position="203"/>
    </location>
</feature>
<dbReference type="RefSeq" id="WP_106063228.1">
    <property type="nucleotide sequence ID" value="NZ_PVXO01000032.1"/>
</dbReference>
<dbReference type="EMBL" id="PVXO01000032">
    <property type="protein sequence ID" value="PRR79046.1"/>
    <property type="molecule type" value="Genomic_DNA"/>
</dbReference>
<sequence length="245" mass="27636">MIRRLWHKSKYFFGKLNNYLSKYKGYIILAIFSLVFIYIGYEYFLKYFSILRDPNKIKSAIMAYGKYSVFAFLVLQIIQVIVFFIPGEIIQVAGGYIFGTIYGSIISLIGITLGGIIVYLISSLYGKPFVRKVISQKQLKFFNKILRFGSINYVVFLLYLIPGIPKDALAYICGISDIKFKNFVIYSTAGRVPCIFISAYFGAKITSGDVSVLITIAVVMTILFVIGVLKGEKIIRNLLGKGNDS</sequence>
<keyword evidence="9" id="KW-1185">Reference proteome</keyword>
<proteinExistence type="inferred from homology"/>